<feature type="binding site" evidence="12">
    <location>
        <position position="292"/>
    </location>
    <ligand>
        <name>ATP</name>
        <dbReference type="ChEBI" id="CHEBI:30616"/>
    </ligand>
</feature>
<feature type="binding site" evidence="12">
    <location>
        <begin position="232"/>
        <end position="237"/>
    </location>
    <ligand>
        <name>ATP</name>
        <dbReference type="ChEBI" id="CHEBI:30616"/>
    </ligand>
</feature>
<dbReference type="GO" id="GO:0006753">
    <property type="term" value="P:nucleoside phosphate metabolic process"/>
    <property type="evidence" value="ECO:0007669"/>
    <property type="project" value="UniProtKB-ARBA"/>
</dbReference>
<comment type="caution">
    <text evidence="12">Lacks conserved residue(s) required for the propagation of feature annotation.</text>
</comment>
<dbReference type="HAMAP" id="MF_01987">
    <property type="entry name" value="Ribokinase"/>
    <property type="match status" value="1"/>
</dbReference>
<reference evidence="14" key="3">
    <citation type="submission" date="2025-09" db="UniProtKB">
        <authorList>
            <consortium name="Ensembl"/>
        </authorList>
    </citation>
    <scope>IDENTIFICATION</scope>
</reference>
<evidence type="ECO:0000256" key="8">
    <source>
        <dbReference type="ARBA" id="ARBA00022840"/>
    </source>
</evidence>
<sequence>MRIRGRGEKGNEGEVGMKRREGGVIVSSRLGAAGCVCLRVNAFVDFLCLHIFAGGTMPVSRQATQRSNPTEVGEDFFGDNYIHNFKDNGVHTDFVGQTSDAATGTASIVVNDAGENAIVIVAGANMLLGVEELQGARPAVSRAKVLVCQLEICPQTSLRALRMAQENKVKTIFNPAPAIADLDAEFYRASDVFCCNESEAELLTGSSVANVEEAHQAGQQLLKRGCGSVIITLGPQGCVVVKAQGLTSTHVQTTACATVDTTGAGDSFIGALAFYTAHYPTMPLEEMASRANRVAAVSVQAVGTQSSYPFRRDLPAELF</sequence>
<dbReference type="Pfam" id="PF00294">
    <property type="entry name" value="PfkB"/>
    <property type="match status" value="1"/>
</dbReference>
<dbReference type="EC" id="2.7.1.15" evidence="2 12"/>
<evidence type="ECO:0000256" key="10">
    <source>
        <dbReference type="ARBA" id="ARBA00022958"/>
    </source>
</evidence>
<comment type="subcellular location">
    <subcellularLocation>
        <location evidence="12">Cytoplasm</location>
    </subcellularLocation>
    <subcellularLocation>
        <location evidence="12">Nucleus</location>
    </subcellularLocation>
</comment>
<dbReference type="Gene3D" id="3.40.1190.20">
    <property type="match status" value="1"/>
</dbReference>
<feature type="binding site" evidence="12">
    <location>
        <position position="260"/>
    </location>
    <ligand>
        <name>K(+)</name>
        <dbReference type="ChEBI" id="CHEBI:29103"/>
    </ligand>
</feature>
<keyword evidence="12" id="KW-0539">Nucleus</keyword>
<feature type="binding site" evidence="12">
    <location>
        <position position="303"/>
    </location>
    <ligand>
        <name>K(+)</name>
        <dbReference type="ChEBI" id="CHEBI:29103"/>
    </ligand>
</feature>
<feature type="binding site" evidence="12">
    <location>
        <position position="266"/>
    </location>
    <ligand>
        <name>substrate</name>
    </ligand>
</feature>
<dbReference type="SUPFAM" id="SSF53613">
    <property type="entry name" value="Ribokinase-like"/>
    <property type="match status" value="1"/>
</dbReference>
<evidence type="ECO:0000313" key="15">
    <source>
        <dbReference type="Proteomes" id="UP000007635"/>
    </source>
</evidence>
<protein>
    <recommendedName>
        <fullName evidence="3 12">Ribokinase</fullName>
        <shortName evidence="12">RK</shortName>
        <ecNumber evidence="2 12">2.7.1.15</ecNumber>
    </recommendedName>
</protein>
<dbReference type="InterPro" id="IPR011611">
    <property type="entry name" value="PfkB_dom"/>
</dbReference>
<keyword evidence="12" id="KW-0963">Cytoplasm</keyword>
<keyword evidence="11 12" id="KW-0119">Carbohydrate metabolism</keyword>
<comment type="pathway">
    <text evidence="12">Carbohydrate metabolism; D-ribose degradation; D-ribose 5-phosphate from beta-D-ribopyranose: step 2/2.</text>
</comment>
<dbReference type="PROSITE" id="PS00584">
    <property type="entry name" value="PFKB_KINASES_2"/>
    <property type="match status" value="1"/>
</dbReference>
<feature type="binding site" evidence="12">
    <location>
        <position position="151"/>
    </location>
    <ligand>
        <name>substrate</name>
    </ligand>
</feature>
<accession>A0AAQ4NQW9</accession>
<dbReference type="AlphaFoldDB" id="A0AAQ4NQW9"/>
<comment type="subunit">
    <text evidence="12">Homodimer.</text>
</comment>
<gene>
    <name evidence="12" type="primary">RBKS</name>
</gene>
<evidence type="ECO:0000259" key="13">
    <source>
        <dbReference type="Pfam" id="PF00294"/>
    </source>
</evidence>
<evidence type="ECO:0000256" key="9">
    <source>
        <dbReference type="ARBA" id="ARBA00022842"/>
    </source>
</evidence>
<feature type="domain" description="Carbohydrate kinase PfkB" evidence="13">
    <location>
        <begin position="71"/>
        <end position="309"/>
    </location>
</feature>
<dbReference type="PRINTS" id="PR00990">
    <property type="entry name" value="RIBOKINASE"/>
</dbReference>
<keyword evidence="7 12" id="KW-0418">Kinase</keyword>
<proteinExistence type="inferred from homology"/>
<dbReference type="GO" id="GO:0046872">
    <property type="term" value="F:metal ion binding"/>
    <property type="evidence" value="ECO:0007669"/>
    <property type="project" value="UniProtKB-KW"/>
</dbReference>
<organism evidence="14 15">
    <name type="scientific">Gasterosteus aculeatus aculeatus</name>
    <name type="common">three-spined stickleback</name>
    <dbReference type="NCBI Taxonomy" id="481459"/>
    <lineage>
        <taxon>Eukaryota</taxon>
        <taxon>Metazoa</taxon>
        <taxon>Chordata</taxon>
        <taxon>Craniata</taxon>
        <taxon>Vertebrata</taxon>
        <taxon>Euteleostomi</taxon>
        <taxon>Actinopterygii</taxon>
        <taxon>Neopterygii</taxon>
        <taxon>Teleostei</taxon>
        <taxon>Neoteleostei</taxon>
        <taxon>Acanthomorphata</taxon>
        <taxon>Eupercaria</taxon>
        <taxon>Perciformes</taxon>
        <taxon>Cottioidei</taxon>
        <taxon>Gasterosteales</taxon>
        <taxon>Gasterosteidae</taxon>
        <taxon>Gasterosteus</taxon>
    </lineage>
</organism>
<keyword evidence="10 12" id="KW-0630">Potassium</keyword>
<evidence type="ECO:0000256" key="4">
    <source>
        <dbReference type="ARBA" id="ARBA00022679"/>
    </source>
</evidence>
<comment type="similarity">
    <text evidence="1">Belongs to the carbohydrate kinase pfkB family.</text>
</comment>
<dbReference type="InterPro" id="IPR029056">
    <property type="entry name" value="Ribokinase-like"/>
</dbReference>
<comment type="similarity">
    <text evidence="12">Belongs to the carbohydrate kinase PfkB family. Ribokinase subfamily.</text>
</comment>
<keyword evidence="8 12" id="KW-0067">ATP-binding</keyword>
<reference evidence="14 15" key="1">
    <citation type="journal article" date="2021" name="G3 (Bethesda)">
        <title>Improved contiguity of the threespine stickleback genome using long-read sequencing.</title>
        <authorList>
            <person name="Nath S."/>
            <person name="Shaw D.E."/>
            <person name="White M.A."/>
        </authorList>
    </citation>
    <scope>NUCLEOTIDE SEQUENCE [LARGE SCALE GENOMIC DNA]</scope>
    <source>
        <strain evidence="14 15">Lake Benthic</strain>
    </source>
</reference>
<feature type="active site" description="Proton acceptor" evidence="12">
    <location>
        <position position="266"/>
    </location>
</feature>
<evidence type="ECO:0000256" key="7">
    <source>
        <dbReference type="ARBA" id="ARBA00022777"/>
    </source>
</evidence>
<feature type="binding site" evidence="12">
    <location>
        <position position="196"/>
    </location>
    <ligand>
        <name>ATP</name>
        <dbReference type="ChEBI" id="CHEBI:30616"/>
    </ligand>
</feature>
<comment type="cofactor">
    <cofactor evidence="12">
        <name>Mg(2+)</name>
        <dbReference type="ChEBI" id="CHEBI:18420"/>
    </cofactor>
    <text evidence="12">Requires a divalent cation, most likely magnesium in vivo, as an electrophilic catalyst to aid phosphoryl group transfer. It is the chelate of the metal and the nucleotide that is the actual substrate.</text>
</comment>
<reference evidence="14" key="2">
    <citation type="submission" date="2025-08" db="UniProtKB">
        <authorList>
            <consortium name="Ensembl"/>
        </authorList>
    </citation>
    <scope>IDENTIFICATION</scope>
</reference>
<feature type="binding site" evidence="12">
    <location>
        <position position="307"/>
    </location>
    <ligand>
        <name>K(+)</name>
        <dbReference type="ChEBI" id="CHEBI:29103"/>
    </ligand>
</feature>
<dbReference type="CDD" id="cd01174">
    <property type="entry name" value="ribokinase"/>
    <property type="match status" value="1"/>
</dbReference>
<evidence type="ECO:0000256" key="3">
    <source>
        <dbReference type="ARBA" id="ARBA00016943"/>
    </source>
</evidence>
<dbReference type="Proteomes" id="UP000007635">
    <property type="component" value="Chromosome XV"/>
</dbReference>
<dbReference type="Ensembl" id="ENSGACT00000043535.1">
    <property type="protein sequence ID" value="ENSGACP00000029044.1"/>
    <property type="gene ID" value="ENSGACG00000012914.2"/>
</dbReference>
<dbReference type="GO" id="GO:0004747">
    <property type="term" value="F:ribokinase activity"/>
    <property type="evidence" value="ECO:0007669"/>
    <property type="project" value="UniProtKB-UniRule"/>
</dbReference>
<keyword evidence="5 12" id="KW-0479">Metal-binding</keyword>
<evidence type="ECO:0000313" key="14">
    <source>
        <dbReference type="Ensembl" id="ENSGACP00000029044.1"/>
    </source>
</evidence>
<evidence type="ECO:0000256" key="12">
    <source>
        <dbReference type="HAMAP-Rule" id="MF_03215"/>
    </source>
</evidence>
<dbReference type="GO" id="GO:0005634">
    <property type="term" value="C:nucleus"/>
    <property type="evidence" value="ECO:0007669"/>
    <property type="project" value="UniProtKB-SubCell"/>
</dbReference>
<feature type="binding site" evidence="12">
    <location>
        <position position="301"/>
    </location>
    <ligand>
        <name>K(+)</name>
        <dbReference type="ChEBI" id="CHEBI:29103"/>
    </ligand>
</feature>
<keyword evidence="15" id="KW-1185">Reference proteome</keyword>
<evidence type="ECO:0000256" key="6">
    <source>
        <dbReference type="ARBA" id="ARBA00022741"/>
    </source>
</evidence>
<comment type="function">
    <text evidence="12">Catalyzes the phosphorylation of ribose at O-5 in a reaction requiring ATP and magnesium. The resulting D-ribose-5-phosphate can then be used either for sythesis of nucleotides, histidine, and tryptophan, or as a component of the pentose phosphate pathway.</text>
</comment>
<keyword evidence="9 12" id="KW-0460">Magnesium</keyword>
<dbReference type="PANTHER" id="PTHR10584:SF166">
    <property type="entry name" value="RIBOKINASE"/>
    <property type="match status" value="1"/>
</dbReference>
<dbReference type="InterPro" id="IPR011877">
    <property type="entry name" value="Ribokinase"/>
</dbReference>
<feature type="binding site" evidence="12">
    <location>
        <position position="253"/>
    </location>
    <ligand>
        <name>ATP</name>
        <dbReference type="ChEBI" id="CHEBI:30616"/>
    </ligand>
</feature>
<comment type="catalytic activity">
    <reaction evidence="12">
        <text>D-ribose + ATP = D-ribose 5-phosphate + ADP + H(+)</text>
        <dbReference type="Rhea" id="RHEA:13697"/>
        <dbReference type="ChEBI" id="CHEBI:15378"/>
        <dbReference type="ChEBI" id="CHEBI:30616"/>
        <dbReference type="ChEBI" id="CHEBI:47013"/>
        <dbReference type="ChEBI" id="CHEBI:78346"/>
        <dbReference type="ChEBI" id="CHEBI:456216"/>
        <dbReference type="EC" id="2.7.1.15"/>
    </reaction>
</comment>
<dbReference type="GO" id="GO:0019303">
    <property type="term" value="P:D-ribose catabolic process"/>
    <property type="evidence" value="ECO:0007669"/>
    <property type="project" value="UniProtKB-UniRule"/>
</dbReference>
<dbReference type="PANTHER" id="PTHR10584">
    <property type="entry name" value="SUGAR KINASE"/>
    <property type="match status" value="1"/>
</dbReference>
<keyword evidence="6 12" id="KW-0547">Nucleotide-binding</keyword>
<comment type="activity regulation">
    <text evidence="12">Activated by a monovalent cation that binds near, but not in, the active site. The most likely occupant of the site in vivo is potassium. Ion binding induces a conformational change that may alter substrate affinity.</text>
</comment>
<dbReference type="InterPro" id="IPR002139">
    <property type="entry name" value="Ribo/fructo_kinase"/>
</dbReference>
<dbReference type="GO" id="GO:0005829">
    <property type="term" value="C:cytosol"/>
    <property type="evidence" value="ECO:0007669"/>
    <property type="project" value="TreeGrafter"/>
</dbReference>
<dbReference type="InterPro" id="IPR002173">
    <property type="entry name" value="Carboh/pur_kinase_PfkB_CS"/>
</dbReference>
<feature type="binding site" evidence="12">
    <location>
        <position position="262"/>
    </location>
    <ligand>
        <name>K(+)</name>
        <dbReference type="ChEBI" id="CHEBI:29103"/>
    </ligand>
</feature>
<evidence type="ECO:0000256" key="1">
    <source>
        <dbReference type="ARBA" id="ARBA00005380"/>
    </source>
</evidence>
<feature type="binding site" evidence="12">
    <location>
        <begin position="265"/>
        <end position="266"/>
    </location>
    <ligand>
        <name>ATP</name>
        <dbReference type="ChEBI" id="CHEBI:30616"/>
    </ligand>
</feature>
<feature type="binding site" evidence="12">
    <location>
        <position position="298"/>
    </location>
    <ligand>
        <name>K(+)</name>
        <dbReference type="ChEBI" id="CHEBI:29103"/>
    </ligand>
</feature>
<dbReference type="GeneTree" id="ENSGT00390000005743"/>
<name>A0AAQ4NQW9_GASAC</name>
<evidence type="ECO:0000256" key="2">
    <source>
        <dbReference type="ARBA" id="ARBA00012035"/>
    </source>
</evidence>
<evidence type="ECO:0000256" key="11">
    <source>
        <dbReference type="ARBA" id="ARBA00023277"/>
    </source>
</evidence>
<evidence type="ECO:0000256" key="5">
    <source>
        <dbReference type="ARBA" id="ARBA00022723"/>
    </source>
</evidence>
<keyword evidence="4 12" id="KW-0808">Transferase</keyword>
<dbReference type="GO" id="GO:0005524">
    <property type="term" value="F:ATP binding"/>
    <property type="evidence" value="ECO:0007669"/>
    <property type="project" value="UniProtKB-UniRule"/>
</dbReference>